<feature type="compositionally biased region" description="Polar residues" evidence="1">
    <location>
        <begin position="34"/>
        <end position="48"/>
    </location>
</feature>
<dbReference type="AlphaFoldDB" id="A0A167LW12"/>
<reference evidence="3" key="1">
    <citation type="submission" date="2015-06" db="EMBL/GenBank/DDBJ databases">
        <title>Expansion of signal transduction pathways in fungi by whole-genome duplication.</title>
        <authorList>
            <consortium name="DOE Joint Genome Institute"/>
            <person name="Corrochano L.M."/>
            <person name="Kuo A."/>
            <person name="Marcet-Houben M."/>
            <person name="Polaino S."/>
            <person name="Salamov A."/>
            <person name="Villalobos J.M."/>
            <person name="Alvarez M.I."/>
            <person name="Avalos J."/>
            <person name="Benito E.P."/>
            <person name="Benoit I."/>
            <person name="Burger G."/>
            <person name="Camino L.P."/>
            <person name="Canovas D."/>
            <person name="Cerda-Olmedo E."/>
            <person name="Cheng J.-F."/>
            <person name="Dominguez A."/>
            <person name="Elias M."/>
            <person name="Eslava A.P."/>
            <person name="Glaser F."/>
            <person name="Grimwood J."/>
            <person name="Gutierrez G."/>
            <person name="Heitman J."/>
            <person name="Henrissat B."/>
            <person name="Iturriaga E.A."/>
            <person name="Lang B.F."/>
            <person name="Lavin J.L."/>
            <person name="Lee S."/>
            <person name="Li W."/>
            <person name="Lindquist E."/>
            <person name="Lopez-Garcia S."/>
            <person name="Luque E.M."/>
            <person name="Marcos A.T."/>
            <person name="Martin J."/>
            <person name="McCluskey K."/>
            <person name="Medina H.R."/>
            <person name="Miralles-Duran A."/>
            <person name="Miyazaki A."/>
            <person name="Munoz-Torres E."/>
            <person name="Oguiza J.A."/>
            <person name="Ohm R."/>
            <person name="Olmedo M."/>
            <person name="Orejas M."/>
            <person name="Ortiz-Castellanos L."/>
            <person name="Pisabarro A.G."/>
            <person name="Rodriguez-Romero J."/>
            <person name="Ruiz-Herrera J."/>
            <person name="Ruiz-Vazquez R."/>
            <person name="Sanz C."/>
            <person name="Schackwitz W."/>
            <person name="Schmutz J."/>
            <person name="Shahriari M."/>
            <person name="Shelest E."/>
            <person name="Silva-Franco F."/>
            <person name="Soanes D."/>
            <person name="Syed K."/>
            <person name="Tagua V.G."/>
            <person name="Talbot N.J."/>
            <person name="Thon M."/>
            <person name="De vries R.P."/>
            <person name="Wiebenga A."/>
            <person name="Yadav J.S."/>
            <person name="Braun E.L."/>
            <person name="Baker S."/>
            <person name="Garre V."/>
            <person name="Horwitz B."/>
            <person name="Torres-Martinez S."/>
            <person name="Idnurm A."/>
            <person name="Herrera-Estrella A."/>
            <person name="Gabaldon T."/>
            <person name="Grigoriev I.V."/>
        </authorList>
    </citation>
    <scope>NUCLEOTIDE SEQUENCE [LARGE SCALE GENOMIC DNA]</scope>
    <source>
        <strain evidence="3">NRRL 1555(-)</strain>
    </source>
</reference>
<dbReference type="InParanoid" id="A0A167LW12"/>
<keyword evidence="3" id="KW-1185">Reference proteome</keyword>
<accession>A0A167LW12</accession>
<protein>
    <submittedName>
        <fullName evidence="2">Uncharacterized protein</fullName>
    </submittedName>
</protein>
<dbReference type="Proteomes" id="UP000077315">
    <property type="component" value="Unassembled WGS sequence"/>
</dbReference>
<gene>
    <name evidence="2" type="ORF">PHYBLDRAFT_170584</name>
</gene>
<sequence>MFSQTSSKSNSTSCVPNKRQRSFSQESIDVPTSRLKTSNDSSMDINSGDCSLQDSEISFCDLDEKDEEEHGIQLDLDPSQLDEESQLVYKICNVSNFKFWFSRSSN</sequence>
<dbReference type="RefSeq" id="XP_018289246.1">
    <property type="nucleotide sequence ID" value="XM_018436381.1"/>
</dbReference>
<evidence type="ECO:0000313" key="3">
    <source>
        <dbReference type="Proteomes" id="UP000077315"/>
    </source>
</evidence>
<feature type="compositionally biased region" description="Low complexity" evidence="1">
    <location>
        <begin position="1"/>
        <end position="13"/>
    </location>
</feature>
<dbReference type="GeneID" id="28997287"/>
<proteinExistence type="predicted"/>
<organism evidence="2 3">
    <name type="scientific">Phycomyces blakesleeanus (strain ATCC 8743b / DSM 1359 / FGSC 10004 / NBRC 33097 / NRRL 1555)</name>
    <dbReference type="NCBI Taxonomy" id="763407"/>
    <lineage>
        <taxon>Eukaryota</taxon>
        <taxon>Fungi</taxon>
        <taxon>Fungi incertae sedis</taxon>
        <taxon>Mucoromycota</taxon>
        <taxon>Mucoromycotina</taxon>
        <taxon>Mucoromycetes</taxon>
        <taxon>Mucorales</taxon>
        <taxon>Phycomycetaceae</taxon>
        <taxon>Phycomyces</taxon>
    </lineage>
</organism>
<name>A0A167LW12_PHYB8</name>
<feature type="region of interest" description="Disordered" evidence="1">
    <location>
        <begin position="1"/>
        <end position="48"/>
    </location>
</feature>
<dbReference type="EMBL" id="KV440986">
    <property type="protein sequence ID" value="OAD71206.1"/>
    <property type="molecule type" value="Genomic_DNA"/>
</dbReference>
<evidence type="ECO:0000256" key="1">
    <source>
        <dbReference type="SAM" id="MobiDB-lite"/>
    </source>
</evidence>
<evidence type="ECO:0000313" key="2">
    <source>
        <dbReference type="EMBL" id="OAD71206.1"/>
    </source>
</evidence>
<dbReference type="VEuPathDB" id="FungiDB:PHYBLDRAFT_170584"/>